<dbReference type="Proteomes" id="UP001216253">
    <property type="component" value="Unassembled WGS sequence"/>
</dbReference>
<dbReference type="RefSeq" id="WP_275228873.1">
    <property type="nucleotide sequence ID" value="NZ_JARESE010000047.1"/>
</dbReference>
<gene>
    <name evidence="2" type="ORF">PYV00_13825</name>
</gene>
<evidence type="ECO:0000313" key="3">
    <source>
        <dbReference type="Proteomes" id="UP001216253"/>
    </source>
</evidence>
<evidence type="ECO:0000313" key="2">
    <source>
        <dbReference type="EMBL" id="MDE8652781.1"/>
    </source>
</evidence>
<organism evidence="2 3">
    <name type="scientific">Novosphingobium album</name>
    <name type="common">ex Liu et al. 2023</name>
    <dbReference type="NCBI Taxonomy" id="3031130"/>
    <lineage>
        <taxon>Bacteria</taxon>
        <taxon>Pseudomonadati</taxon>
        <taxon>Pseudomonadota</taxon>
        <taxon>Alphaproteobacteria</taxon>
        <taxon>Sphingomonadales</taxon>
        <taxon>Sphingomonadaceae</taxon>
        <taxon>Novosphingobium</taxon>
    </lineage>
</organism>
<protein>
    <submittedName>
        <fullName evidence="2">Uncharacterized protein</fullName>
    </submittedName>
</protein>
<reference evidence="2 3" key="1">
    <citation type="submission" date="2023-03" db="EMBL/GenBank/DDBJ databases">
        <title>NovoSphingobium album sp. nov. isolated from polycyclic aromatic hydrocarbons- and heavy-metal polluted soil.</title>
        <authorList>
            <person name="Liu Z."/>
            <person name="Wang K."/>
        </authorList>
    </citation>
    <scope>NUCLEOTIDE SEQUENCE [LARGE SCALE GENOMIC DNA]</scope>
    <source>
        <strain evidence="2 3">H3SJ31-1</strain>
    </source>
</reference>
<accession>A0ABT5WSQ7</accession>
<feature type="compositionally biased region" description="Basic and acidic residues" evidence="1">
    <location>
        <begin position="174"/>
        <end position="189"/>
    </location>
</feature>
<proteinExistence type="predicted"/>
<comment type="caution">
    <text evidence="2">The sequence shown here is derived from an EMBL/GenBank/DDBJ whole genome shotgun (WGS) entry which is preliminary data.</text>
</comment>
<keyword evidence="3" id="KW-1185">Reference proteome</keyword>
<feature type="region of interest" description="Disordered" evidence="1">
    <location>
        <begin position="172"/>
        <end position="196"/>
    </location>
</feature>
<name>A0ABT5WSQ7_9SPHN</name>
<dbReference type="EMBL" id="JARESE010000047">
    <property type="protein sequence ID" value="MDE8652781.1"/>
    <property type="molecule type" value="Genomic_DNA"/>
</dbReference>
<evidence type="ECO:0000256" key="1">
    <source>
        <dbReference type="SAM" id="MobiDB-lite"/>
    </source>
</evidence>
<sequence length="196" mass="21486">MLLVHSPLLERLLETASHHAENLLNEHDTSSPAFGRLKSDLELSPLLDKQLTAAALQVAIDRCLAGGIRTSLMNRFRAPVPGIAIEAQRRTVEAEVLQRGLPMELAGDYTAKLESQLAAPRHELPDLLWHYASLYGELWSDPRLGAHAPTRRIMLAMATTLRARSAQLVAEGARNADVRHPVASDRPAVREQSAAS</sequence>